<evidence type="ECO:0000256" key="8">
    <source>
        <dbReference type="ARBA" id="ARBA00023170"/>
    </source>
</evidence>
<reference evidence="15 16" key="1">
    <citation type="submission" date="2019-08" db="EMBL/GenBank/DDBJ databases">
        <title>Genomes of Subsaximicrobium wynnwilliamsii strains.</title>
        <authorList>
            <person name="Bowman J.P."/>
        </authorList>
    </citation>
    <scope>NUCLEOTIDE SEQUENCE [LARGE SCALE GENOMIC DNA]</scope>
    <source>
        <strain evidence="15 16">2-80-2</strain>
    </source>
</reference>
<feature type="signal peptide" evidence="12">
    <location>
        <begin position="1"/>
        <end position="17"/>
    </location>
</feature>
<keyword evidence="9 10" id="KW-0998">Cell outer membrane</keyword>
<dbReference type="AlphaFoldDB" id="A0A5C6ZJ92"/>
<dbReference type="InterPro" id="IPR036942">
    <property type="entry name" value="Beta-barrel_TonB_sf"/>
</dbReference>
<protein>
    <submittedName>
        <fullName evidence="15">TonB-dependent receptor</fullName>
    </submittedName>
</protein>
<feature type="chain" id="PRO_5022929584" evidence="12">
    <location>
        <begin position="18"/>
        <end position="610"/>
    </location>
</feature>
<dbReference type="PROSITE" id="PS52016">
    <property type="entry name" value="TONB_DEPENDENT_REC_3"/>
    <property type="match status" value="1"/>
</dbReference>
<dbReference type="Pfam" id="PF07715">
    <property type="entry name" value="Plug"/>
    <property type="match status" value="1"/>
</dbReference>
<dbReference type="GO" id="GO:0044718">
    <property type="term" value="P:siderophore transmembrane transport"/>
    <property type="evidence" value="ECO:0007669"/>
    <property type="project" value="TreeGrafter"/>
</dbReference>
<proteinExistence type="inferred from homology"/>
<dbReference type="SUPFAM" id="SSF56935">
    <property type="entry name" value="Porins"/>
    <property type="match status" value="1"/>
</dbReference>
<dbReference type="OrthoDB" id="9762903at2"/>
<feature type="domain" description="TonB-dependent receptor plug" evidence="14">
    <location>
        <begin position="52"/>
        <end position="145"/>
    </location>
</feature>
<evidence type="ECO:0000256" key="12">
    <source>
        <dbReference type="SAM" id="SignalP"/>
    </source>
</evidence>
<feature type="domain" description="TonB-dependent receptor-like beta-barrel" evidence="13">
    <location>
        <begin position="166"/>
        <end position="584"/>
    </location>
</feature>
<dbReference type="Pfam" id="PF00593">
    <property type="entry name" value="TonB_dep_Rec_b-barrel"/>
    <property type="match status" value="1"/>
</dbReference>
<evidence type="ECO:0000313" key="16">
    <source>
        <dbReference type="Proteomes" id="UP000321578"/>
    </source>
</evidence>
<evidence type="ECO:0000256" key="10">
    <source>
        <dbReference type="PROSITE-ProRule" id="PRU01360"/>
    </source>
</evidence>
<dbReference type="Gene3D" id="2.40.170.20">
    <property type="entry name" value="TonB-dependent receptor, beta-barrel domain"/>
    <property type="match status" value="1"/>
</dbReference>
<dbReference type="Gene3D" id="2.170.130.10">
    <property type="entry name" value="TonB-dependent receptor, plug domain"/>
    <property type="match status" value="1"/>
</dbReference>
<keyword evidence="2 10" id="KW-0813">Transport</keyword>
<dbReference type="Proteomes" id="UP000321578">
    <property type="component" value="Unassembled WGS sequence"/>
</dbReference>
<comment type="subcellular location">
    <subcellularLocation>
        <location evidence="1 10">Cell outer membrane</location>
        <topology evidence="1 10">Multi-pass membrane protein</topology>
    </subcellularLocation>
</comment>
<dbReference type="GO" id="GO:0009279">
    <property type="term" value="C:cell outer membrane"/>
    <property type="evidence" value="ECO:0007669"/>
    <property type="project" value="UniProtKB-SubCell"/>
</dbReference>
<dbReference type="InterPro" id="IPR039426">
    <property type="entry name" value="TonB-dep_rcpt-like"/>
</dbReference>
<evidence type="ECO:0000256" key="2">
    <source>
        <dbReference type="ARBA" id="ARBA00022448"/>
    </source>
</evidence>
<evidence type="ECO:0000256" key="11">
    <source>
        <dbReference type="RuleBase" id="RU003357"/>
    </source>
</evidence>
<dbReference type="GO" id="GO:0015344">
    <property type="term" value="F:siderophore uptake transmembrane transporter activity"/>
    <property type="evidence" value="ECO:0007669"/>
    <property type="project" value="TreeGrafter"/>
</dbReference>
<keyword evidence="7 10" id="KW-0472">Membrane</keyword>
<comment type="caution">
    <text evidence="15">The sequence shown here is derived from an EMBL/GenBank/DDBJ whole genome shotgun (WGS) entry which is preliminary data.</text>
</comment>
<evidence type="ECO:0000259" key="13">
    <source>
        <dbReference type="Pfam" id="PF00593"/>
    </source>
</evidence>
<accession>A0A5C6ZJ92</accession>
<evidence type="ECO:0000256" key="7">
    <source>
        <dbReference type="ARBA" id="ARBA00023136"/>
    </source>
</evidence>
<dbReference type="InterPro" id="IPR037066">
    <property type="entry name" value="Plug_dom_sf"/>
</dbReference>
<evidence type="ECO:0000313" key="15">
    <source>
        <dbReference type="EMBL" id="TXD90368.1"/>
    </source>
</evidence>
<evidence type="ECO:0000256" key="6">
    <source>
        <dbReference type="ARBA" id="ARBA00023077"/>
    </source>
</evidence>
<dbReference type="InterPro" id="IPR012910">
    <property type="entry name" value="Plug_dom"/>
</dbReference>
<keyword evidence="8 15" id="KW-0675">Receptor</keyword>
<dbReference type="RefSeq" id="WP_147085075.1">
    <property type="nucleotide sequence ID" value="NZ_VORM01000002.1"/>
</dbReference>
<dbReference type="PANTHER" id="PTHR30069:SF29">
    <property type="entry name" value="HEMOGLOBIN AND HEMOGLOBIN-HAPTOGLOBIN-BINDING PROTEIN 1-RELATED"/>
    <property type="match status" value="1"/>
</dbReference>
<evidence type="ECO:0000256" key="3">
    <source>
        <dbReference type="ARBA" id="ARBA00022452"/>
    </source>
</evidence>
<organism evidence="15 16">
    <name type="scientific">Subsaximicrobium wynnwilliamsii</name>
    <dbReference type="NCBI Taxonomy" id="291179"/>
    <lineage>
        <taxon>Bacteria</taxon>
        <taxon>Pseudomonadati</taxon>
        <taxon>Bacteroidota</taxon>
        <taxon>Flavobacteriia</taxon>
        <taxon>Flavobacteriales</taxon>
        <taxon>Flavobacteriaceae</taxon>
        <taxon>Subsaximicrobium</taxon>
    </lineage>
</organism>
<sequence length="610" mass="69366">MKQITTLFLAFATCAIAISQTSLDSIQRLDEVLLSDVKLTRYASGLKIETLTDSVLQKNKRSFTDLLRYNSNIYFKENGYGMVSSPSFRGTNASQTAVVWNGININSQLNGQTDFNLISTSNYSSISIRSGGGSVQYGSGAIGGTVHLNNVLSFDTHFDNELQLGYGSFNTKNAHYKFSYGNKNWSANFGLAYRDSDNDYKYLGSTRTNENAAFNNLDINLNLGYVLSDKDVLKVYHQNFRSDREFSATILAPSKSKYESEDYRSLLEWAHIGNTLSSSLKAVHLLEQFKYFENKDTNNFSKGQANTWQVKHRLTNTFSKQLELSIITDYSYITADGDSFNDPKRNAFSATAILSHSPTQNLQYNLNVRQDVISDFKSPFVFSGDVSYQLASFYTLKFNASKNFRVPTFNDLYWNPGGNLDLKPEDSCQLDLGHEFKYHTIGLKLNTFYIKTSNLIQWRPNQFSGYWNPMNIANAKQYGLEAELALERQIGKHRFDFNLNYSYTKTEDLAKNQALFYVPIHMANAALAYSHKDFSTYYQHLYNGAVKIIGGSLKGFDVGNLGFGYRFKTKSKLSYQADFSIDNLYNTYYENVALRPMPNRNFNLKLTLNF</sequence>
<comment type="similarity">
    <text evidence="10 11">Belongs to the TonB-dependent receptor family.</text>
</comment>
<evidence type="ECO:0000256" key="4">
    <source>
        <dbReference type="ARBA" id="ARBA00022692"/>
    </source>
</evidence>
<keyword evidence="5 12" id="KW-0732">Signal</keyword>
<keyword evidence="3 10" id="KW-1134">Transmembrane beta strand</keyword>
<evidence type="ECO:0000256" key="9">
    <source>
        <dbReference type="ARBA" id="ARBA00023237"/>
    </source>
</evidence>
<gene>
    <name evidence="15" type="ORF">ESY86_03100</name>
</gene>
<dbReference type="PANTHER" id="PTHR30069">
    <property type="entry name" value="TONB-DEPENDENT OUTER MEMBRANE RECEPTOR"/>
    <property type="match status" value="1"/>
</dbReference>
<dbReference type="InterPro" id="IPR000531">
    <property type="entry name" value="Beta-barrel_TonB"/>
</dbReference>
<evidence type="ECO:0000256" key="1">
    <source>
        <dbReference type="ARBA" id="ARBA00004571"/>
    </source>
</evidence>
<name>A0A5C6ZJ92_9FLAO</name>
<evidence type="ECO:0000259" key="14">
    <source>
        <dbReference type="Pfam" id="PF07715"/>
    </source>
</evidence>
<evidence type="ECO:0000256" key="5">
    <source>
        <dbReference type="ARBA" id="ARBA00022729"/>
    </source>
</evidence>
<keyword evidence="6 11" id="KW-0798">TonB box</keyword>
<keyword evidence="16" id="KW-1185">Reference proteome</keyword>
<keyword evidence="4 10" id="KW-0812">Transmembrane</keyword>
<dbReference type="EMBL" id="VORO01000003">
    <property type="protein sequence ID" value="TXD90368.1"/>
    <property type="molecule type" value="Genomic_DNA"/>
</dbReference>